<dbReference type="GO" id="GO:0006614">
    <property type="term" value="P:SRP-dependent cotranslational protein targeting to membrane"/>
    <property type="evidence" value="ECO:0007669"/>
    <property type="project" value="InterPro"/>
</dbReference>
<dbReference type="GO" id="GO:0008312">
    <property type="term" value="F:7S RNA binding"/>
    <property type="evidence" value="ECO:0007669"/>
    <property type="project" value="InterPro"/>
</dbReference>
<dbReference type="Pfam" id="PF16969">
    <property type="entry name" value="SRP68"/>
    <property type="match status" value="1"/>
</dbReference>
<evidence type="ECO:0000256" key="6">
    <source>
        <dbReference type="ARBA" id="ARBA00023135"/>
    </source>
</evidence>
<evidence type="ECO:0000256" key="9">
    <source>
        <dbReference type="ARBA" id="ARBA00029498"/>
    </source>
</evidence>
<accession>A0A4Z1SM10</accession>
<dbReference type="GO" id="GO:0005730">
    <property type="term" value="C:nucleolus"/>
    <property type="evidence" value="ECO:0007669"/>
    <property type="project" value="UniProtKB-SubCell"/>
</dbReference>
<comment type="subcellular location">
    <subcellularLocation>
        <location evidence="1">Cytoplasm</location>
    </subcellularLocation>
    <subcellularLocation>
        <location evidence="2">Nucleus</location>
        <location evidence="2">Nucleolus</location>
    </subcellularLocation>
</comment>
<gene>
    <name evidence="10" type="ORF">GMRT_11694</name>
</gene>
<keyword evidence="6" id="KW-0733">Signal recognition particle</keyword>
<evidence type="ECO:0000256" key="3">
    <source>
        <dbReference type="ARBA" id="ARBA00009352"/>
    </source>
</evidence>
<keyword evidence="5" id="KW-0694">RNA-binding</keyword>
<dbReference type="OrthoDB" id="10255118at2759"/>
<dbReference type="GO" id="GO:0005786">
    <property type="term" value="C:signal recognition particle, endoplasmic reticulum targeting"/>
    <property type="evidence" value="ECO:0007669"/>
    <property type="project" value="UniProtKB-KW"/>
</dbReference>
<keyword evidence="11" id="KW-1185">Reference proteome</keyword>
<evidence type="ECO:0000256" key="1">
    <source>
        <dbReference type="ARBA" id="ARBA00004496"/>
    </source>
</evidence>
<protein>
    <recommendedName>
        <fullName evidence="9">Signal recognition particle subunit SRP68</fullName>
    </recommendedName>
</protein>
<dbReference type="Gene3D" id="1.10.3450.40">
    <property type="entry name" value="Signal recognition particle, SRP68 subunit, RNA-binding domain"/>
    <property type="match status" value="1"/>
</dbReference>
<dbReference type="InterPro" id="IPR038253">
    <property type="entry name" value="SRP68_N_sf"/>
</dbReference>
<name>A0A4Z1SM10_GIAMU</name>
<reference evidence="10 11" key="1">
    <citation type="submission" date="2019-05" db="EMBL/GenBank/DDBJ databases">
        <title>The compact genome of Giardia muris reveals important steps in the evolution of intestinal protozoan parasites.</title>
        <authorList>
            <person name="Xu F."/>
            <person name="Jimenez-Gonzalez A."/>
            <person name="Einarsson E."/>
            <person name="Astvaldsson A."/>
            <person name="Peirasmaki D."/>
            <person name="Eckmann L."/>
            <person name="Andersson J.O."/>
            <person name="Svard S.G."/>
            <person name="Jerlstrom-Hultqvist J."/>
        </authorList>
    </citation>
    <scope>NUCLEOTIDE SEQUENCE [LARGE SCALE GENOMIC DNA]</scope>
    <source>
        <strain evidence="10 11">Roberts-Thomson</strain>
    </source>
</reference>
<evidence type="ECO:0000256" key="4">
    <source>
        <dbReference type="ARBA" id="ARBA00022490"/>
    </source>
</evidence>
<organism evidence="10 11">
    <name type="scientific">Giardia muris</name>
    <dbReference type="NCBI Taxonomy" id="5742"/>
    <lineage>
        <taxon>Eukaryota</taxon>
        <taxon>Metamonada</taxon>
        <taxon>Diplomonadida</taxon>
        <taxon>Hexamitidae</taxon>
        <taxon>Giardiinae</taxon>
        <taxon>Giardia</taxon>
    </lineage>
</organism>
<dbReference type="InterPro" id="IPR026258">
    <property type="entry name" value="SRP68"/>
</dbReference>
<dbReference type="AlphaFoldDB" id="A0A4Z1SM10"/>
<dbReference type="PANTHER" id="PTHR12860:SF0">
    <property type="entry name" value="SIGNAL RECOGNITION PARTICLE SUBUNIT SRP68"/>
    <property type="match status" value="1"/>
</dbReference>
<comment type="similarity">
    <text evidence="3">Belongs to the SRP68 family.</text>
</comment>
<evidence type="ECO:0000313" key="11">
    <source>
        <dbReference type="Proteomes" id="UP000315496"/>
    </source>
</evidence>
<evidence type="ECO:0000256" key="8">
    <source>
        <dbReference type="ARBA" id="ARBA00023274"/>
    </source>
</evidence>
<comment type="caution">
    <text evidence="10">The sequence shown here is derived from an EMBL/GenBank/DDBJ whole genome shotgun (WGS) entry which is preliminary data.</text>
</comment>
<dbReference type="VEuPathDB" id="GiardiaDB:GMRT_11694"/>
<proteinExistence type="inferred from homology"/>
<evidence type="ECO:0000256" key="5">
    <source>
        <dbReference type="ARBA" id="ARBA00022884"/>
    </source>
</evidence>
<dbReference type="PANTHER" id="PTHR12860">
    <property type="entry name" value="SIGNAL RECOGNITION PARTICLE 68 KDA PROTEIN"/>
    <property type="match status" value="1"/>
</dbReference>
<keyword evidence="4" id="KW-0963">Cytoplasm</keyword>
<sequence length="593" mass="64512">MQEEHPRLEIHSALDLASIVGQARRVDGFVSGGPGRYHRSCTRRAAHHRKRAGLRNLRYTPLPMSGGRRRAPEGLTLNRDVLLAVLFEAEGYLAAALDARRSLDLEDVPYSRIRSRLLRRLTKALERATVASDLATKLGGDPLSAALYREYMAALLEQEREDYLSASKHLYACEAILRRALAIPGADTTSLQVFSEEITQRTAYCRYMAEAFADGQASVALDAELAACDACVAALPSPELPFLEIKGVTGLVRVPVPITSAAAVHYRTMISRYISRIPSDQDPQDALNILTNIYASLLERVSTALVEGHPLSSVTMAVDERRQVQDAAHILARAKSSLAEFVDLYAAHSTRRLAPDYGNLVAGLRPLCEQKNTLVASYGVCSLVHRLLFLLGVSGVTVTGTPAADTCALWTSLSTGAALSGMNAPNHRAVSALGESSSPVIRLVAAMHSLESGLYAMERSGTEMYAVAPHLFKQAASRFHALASSARDVRQGPLDFAEVKLLNEHVGIQRVVRAVLSSEALLRASRDMCRRYAALLESFTAVGETEELAFVLPAGLFPPPLMEEVVPDVIQPDVVKAAAKQDPPKRKKWFGIF</sequence>
<dbReference type="GO" id="GO:0030942">
    <property type="term" value="F:endoplasmic reticulum signal peptide binding"/>
    <property type="evidence" value="ECO:0007669"/>
    <property type="project" value="InterPro"/>
</dbReference>
<keyword evidence="8" id="KW-0687">Ribonucleoprotein</keyword>
<dbReference type="GO" id="GO:0005047">
    <property type="term" value="F:signal recognition particle binding"/>
    <property type="evidence" value="ECO:0007669"/>
    <property type="project" value="InterPro"/>
</dbReference>
<evidence type="ECO:0000256" key="2">
    <source>
        <dbReference type="ARBA" id="ARBA00004604"/>
    </source>
</evidence>
<dbReference type="Proteomes" id="UP000315496">
    <property type="component" value="Chromosome 4"/>
</dbReference>
<keyword evidence="7" id="KW-0539">Nucleus</keyword>
<evidence type="ECO:0000313" key="10">
    <source>
        <dbReference type="EMBL" id="TNJ26702.1"/>
    </source>
</evidence>
<dbReference type="EMBL" id="VDLU01000004">
    <property type="protein sequence ID" value="TNJ26702.1"/>
    <property type="molecule type" value="Genomic_DNA"/>
</dbReference>
<evidence type="ECO:0000256" key="7">
    <source>
        <dbReference type="ARBA" id="ARBA00023242"/>
    </source>
</evidence>